<evidence type="ECO:0000313" key="4">
    <source>
        <dbReference type="Proteomes" id="UP000284109"/>
    </source>
</evidence>
<dbReference type="GO" id="GO:0005886">
    <property type="term" value="C:plasma membrane"/>
    <property type="evidence" value="ECO:0007669"/>
    <property type="project" value="UniProtKB-SubCell"/>
</dbReference>
<keyword evidence="4" id="KW-1185">Reference proteome</keyword>
<dbReference type="AlphaFoldDB" id="A0A347SRL7"/>
<dbReference type="InterPro" id="IPR002696">
    <property type="entry name" value="Membr_insert_effic_factor_YidD"/>
</dbReference>
<gene>
    <name evidence="3" type="ORF">DS831_07500</name>
</gene>
<evidence type="ECO:0000256" key="2">
    <source>
        <dbReference type="SAM" id="MobiDB-lite"/>
    </source>
</evidence>
<dbReference type="PANTHER" id="PTHR33383">
    <property type="entry name" value="MEMBRANE PROTEIN INSERTION EFFICIENCY FACTOR-RELATED"/>
    <property type="match status" value="1"/>
</dbReference>
<organism evidence="3 4">
    <name type="scientific">Bombilactobacillus bombi</name>
    <dbReference type="NCBI Taxonomy" id="1303590"/>
    <lineage>
        <taxon>Bacteria</taxon>
        <taxon>Bacillati</taxon>
        <taxon>Bacillota</taxon>
        <taxon>Bacilli</taxon>
        <taxon>Lactobacillales</taxon>
        <taxon>Lactobacillaceae</taxon>
        <taxon>Bombilactobacillus</taxon>
    </lineage>
</organism>
<accession>A0A347SRL7</accession>
<evidence type="ECO:0000313" key="3">
    <source>
        <dbReference type="EMBL" id="RHW49997.1"/>
    </source>
</evidence>
<comment type="similarity">
    <text evidence="1">Belongs to the UPF0161 family.</text>
</comment>
<feature type="region of interest" description="Disordered" evidence="2">
    <location>
        <begin position="78"/>
        <end position="103"/>
    </location>
</feature>
<comment type="function">
    <text evidence="1">Could be involved in insertion of integral membrane proteins into the membrane.</text>
</comment>
<keyword evidence="1" id="KW-0472">Membrane</keyword>
<dbReference type="NCBIfam" id="TIGR00278">
    <property type="entry name" value="membrane protein insertion efficiency factor YidD"/>
    <property type="match status" value="1"/>
</dbReference>
<feature type="compositionally biased region" description="Basic residues" evidence="2">
    <location>
        <begin position="91"/>
        <end position="103"/>
    </location>
</feature>
<evidence type="ECO:0000256" key="1">
    <source>
        <dbReference type="HAMAP-Rule" id="MF_00386"/>
    </source>
</evidence>
<dbReference type="RefSeq" id="WP_118902174.1">
    <property type="nucleotide sequence ID" value="NZ_CP031513.1"/>
</dbReference>
<keyword evidence="1" id="KW-1003">Cell membrane</keyword>
<dbReference type="HAMAP" id="MF_00386">
    <property type="entry name" value="UPF0161_YidD"/>
    <property type="match status" value="1"/>
</dbReference>
<dbReference type="EMBL" id="QOCR01000004">
    <property type="protein sequence ID" value="RHW49997.1"/>
    <property type="molecule type" value="Genomic_DNA"/>
</dbReference>
<comment type="subcellular location">
    <subcellularLocation>
        <location evidence="1">Cell membrane</location>
        <topology evidence="1">Peripheral membrane protein</topology>
        <orientation evidence="1">Cytoplasmic side</orientation>
    </subcellularLocation>
</comment>
<comment type="caution">
    <text evidence="3">The sequence shown here is derived from an EMBL/GenBank/DDBJ whole genome shotgun (WGS) entry which is preliminary data.</text>
</comment>
<dbReference type="KEGG" id="lbm:DS830_03985"/>
<dbReference type="Pfam" id="PF01809">
    <property type="entry name" value="YidD"/>
    <property type="match status" value="1"/>
</dbReference>
<dbReference type="SMART" id="SM01234">
    <property type="entry name" value="Haemolytic"/>
    <property type="match status" value="1"/>
</dbReference>
<dbReference type="OrthoDB" id="9801753at2"/>
<protein>
    <recommendedName>
        <fullName evidence="1">Putative membrane protein insertion efficiency factor</fullName>
    </recommendedName>
</protein>
<reference evidence="3 4" key="1">
    <citation type="submission" date="2018-07" db="EMBL/GenBank/DDBJ databases">
        <title>Genome sequences of six Lactobacillus spp. isolated from bumble bee guts.</title>
        <authorList>
            <person name="Motta E.V.S."/>
            <person name="Moran N.A."/>
        </authorList>
    </citation>
    <scope>NUCLEOTIDE SEQUENCE [LARGE SCALE GENOMIC DNA]</scope>
    <source>
        <strain evidence="3 4">BI-1.1</strain>
    </source>
</reference>
<dbReference type="PANTHER" id="PTHR33383:SF1">
    <property type="entry name" value="MEMBRANE PROTEIN INSERTION EFFICIENCY FACTOR-RELATED"/>
    <property type="match status" value="1"/>
</dbReference>
<dbReference type="Proteomes" id="UP000284109">
    <property type="component" value="Unassembled WGS sequence"/>
</dbReference>
<proteinExistence type="inferred from homology"/>
<name>A0A347SRL7_9LACO</name>
<sequence>MFSQIIIKLVKIYQRYISPGLPASCRYYPTCSTYMIEAISKHGLLLGIIMGLARIIRCNPFNRGGFDPVPDKFTILKNPHPEQYEDEIISRKFHPKRRKEPHE</sequence>